<keyword evidence="3" id="KW-1185">Reference proteome</keyword>
<evidence type="ECO:0000313" key="2">
    <source>
        <dbReference type="EMBL" id="KIJ59116.1"/>
    </source>
</evidence>
<dbReference type="OrthoDB" id="2686745at2759"/>
<feature type="compositionally biased region" description="Low complexity" evidence="1">
    <location>
        <begin position="105"/>
        <end position="119"/>
    </location>
</feature>
<proteinExistence type="predicted"/>
<reference evidence="2 3" key="1">
    <citation type="submission" date="2014-04" db="EMBL/GenBank/DDBJ databases">
        <title>Evolutionary Origins and Diversification of the Mycorrhizal Mutualists.</title>
        <authorList>
            <consortium name="DOE Joint Genome Institute"/>
            <consortium name="Mycorrhizal Genomics Consortium"/>
            <person name="Kohler A."/>
            <person name="Kuo A."/>
            <person name="Nagy L.G."/>
            <person name="Floudas D."/>
            <person name="Copeland A."/>
            <person name="Barry K.W."/>
            <person name="Cichocki N."/>
            <person name="Veneault-Fourrey C."/>
            <person name="LaButti K."/>
            <person name="Lindquist E.A."/>
            <person name="Lipzen A."/>
            <person name="Lundell T."/>
            <person name="Morin E."/>
            <person name="Murat C."/>
            <person name="Riley R."/>
            <person name="Ohm R."/>
            <person name="Sun H."/>
            <person name="Tunlid A."/>
            <person name="Henrissat B."/>
            <person name="Grigoriev I.V."/>
            <person name="Hibbett D.S."/>
            <person name="Martin F."/>
        </authorList>
    </citation>
    <scope>NUCLEOTIDE SEQUENCE [LARGE SCALE GENOMIC DNA]</scope>
    <source>
        <strain evidence="2 3">MD-312</strain>
    </source>
</reference>
<protein>
    <submittedName>
        <fullName evidence="2">Uncharacterized protein</fullName>
    </submittedName>
</protein>
<dbReference type="AlphaFoldDB" id="A0A0C9W827"/>
<sequence length="276" mass="30529">MPTSVKIISPFYNDDSAAPPPFPPMLTDQLELFGSGHHSSTLLADKTISSNNKPLAKVQPTSEQPQKNTLALVFRLARHSPKPGAHASSPYPKKTFKYSSHSQASSELSSSESSESSDFFSDDESTLSTLSEDSKIPKPSGEPGRPGRGGYNLETALDWNHKAYTKFKKYTHRLIEDHLDVTKCASAQSPALIKVVRDKVMDAFPDLENYSNGWPVTDMIMMYLKYTSSRTRRQELEMAAGKGKKVKASTDFVATIVVYSSRILSNVTQRSVFLIT</sequence>
<dbReference type="EMBL" id="KN839897">
    <property type="protein sequence ID" value="KIJ59116.1"/>
    <property type="molecule type" value="Genomic_DNA"/>
</dbReference>
<feature type="region of interest" description="Disordered" evidence="1">
    <location>
        <begin position="43"/>
        <end position="152"/>
    </location>
</feature>
<feature type="compositionally biased region" description="Polar residues" evidence="1">
    <location>
        <begin position="43"/>
        <end position="69"/>
    </location>
</feature>
<dbReference type="HOGENOM" id="CLU_065614_0_0_1"/>
<accession>A0A0C9W827</accession>
<feature type="region of interest" description="Disordered" evidence="1">
    <location>
        <begin position="1"/>
        <end position="24"/>
    </location>
</feature>
<dbReference type="Proteomes" id="UP000053820">
    <property type="component" value="Unassembled WGS sequence"/>
</dbReference>
<organism evidence="2 3">
    <name type="scientific">Hydnomerulius pinastri MD-312</name>
    <dbReference type="NCBI Taxonomy" id="994086"/>
    <lineage>
        <taxon>Eukaryota</taxon>
        <taxon>Fungi</taxon>
        <taxon>Dikarya</taxon>
        <taxon>Basidiomycota</taxon>
        <taxon>Agaricomycotina</taxon>
        <taxon>Agaricomycetes</taxon>
        <taxon>Agaricomycetidae</taxon>
        <taxon>Boletales</taxon>
        <taxon>Boletales incertae sedis</taxon>
        <taxon>Leucogyrophana</taxon>
    </lineage>
</organism>
<gene>
    <name evidence="2" type="ORF">HYDPIDRAFT_33512</name>
</gene>
<evidence type="ECO:0000313" key="3">
    <source>
        <dbReference type="Proteomes" id="UP000053820"/>
    </source>
</evidence>
<name>A0A0C9W827_9AGAM</name>
<evidence type="ECO:0000256" key="1">
    <source>
        <dbReference type="SAM" id="MobiDB-lite"/>
    </source>
</evidence>